<dbReference type="EMBL" id="CP110343">
    <property type="protein sequence ID" value="WPX97987.1"/>
    <property type="molecule type" value="Genomic_DNA"/>
</dbReference>
<accession>A0ABZ0UQP4</accession>
<gene>
    <name evidence="1" type="ORF">Fokcrypt_00514</name>
</gene>
<protein>
    <submittedName>
        <fullName evidence="1">Uncharacterized protein</fullName>
    </submittedName>
</protein>
<reference evidence="1" key="1">
    <citation type="submission" date="2022-10" db="EMBL/GenBank/DDBJ databases">
        <title>Host association and intracellularity evolved multiple times independently in the Rickettsiales.</title>
        <authorList>
            <person name="Castelli M."/>
            <person name="Nardi T."/>
            <person name="Gammuto L."/>
            <person name="Bellinzona G."/>
            <person name="Sabaneyeva E."/>
            <person name="Potekhin A."/>
            <person name="Serra V."/>
            <person name="Petroni G."/>
            <person name="Sassera D."/>
        </authorList>
    </citation>
    <scope>NUCLEOTIDE SEQUENCE [LARGE SCALE GENOMIC DNA]</scope>
    <source>
        <strain evidence="1">US_Bl 11III1</strain>
    </source>
</reference>
<sequence length="532" mass="61805">MSSTNIVLCDHQERLSDKDRIVSKSQFIKSYTTDLSLFQNAILNLHFYDKFTQPMVICASLAHKNIIISQLQEIGIRKAILLCENSLYGSAISLMLAVQYLFSTAAMASNHQIICTMLARTKLMNFDLLHTRTITEYIVKAQSKNMHLSNILCFAVPTSYFDEDDSYIEIKKEPISLDDTLYKINSFPEMPYSKEIITKIKNSFGSYNEFTKKSIRKINKNKLNRNIYLSEVGIYYSSVKVLCENFQLYMNDYFQETKKLFINDSVKTEHLFVVKEIPSNINIKKMISSSVKYSDFSQSILRHSSNTIVCIPENKLESTNWNEVYHTSKVDSKNLASKFSHLSTKTQEQDFLYVPSQQSQKALHKYSKTLEQTTKSSEAITYECQDSSKIMVKELKAKREQPSNILYEEKVCKNFQELKEKRIFTMYSPEDLLSNFLAYNIPEDIVLSSGNIMLTEKPTLLIAQNENVIWELNEVVIIAHKKYIHKIRNIIKEAKNTEEAYEILQQLFKGEEQMDKVLLKMILEEHKNSFIF</sequence>
<dbReference type="Proteomes" id="UP001325140">
    <property type="component" value="Chromosome"/>
</dbReference>
<organism evidence="1 2">
    <name type="scientific">Candidatus Fokinia crypta</name>
    <dbReference type="NCBI Taxonomy" id="1920990"/>
    <lineage>
        <taxon>Bacteria</taxon>
        <taxon>Pseudomonadati</taxon>
        <taxon>Pseudomonadota</taxon>
        <taxon>Alphaproteobacteria</taxon>
        <taxon>Rickettsiales</taxon>
        <taxon>Candidatus Midichloriaceae</taxon>
        <taxon>Candidatus Fokinia</taxon>
    </lineage>
</organism>
<evidence type="ECO:0000313" key="1">
    <source>
        <dbReference type="EMBL" id="WPX97987.1"/>
    </source>
</evidence>
<name>A0ABZ0UQP4_9RICK</name>
<dbReference type="InterPro" id="IPR029044">
    <property type="entry name" value="Nucleotide-diphossugar_trans"/>
</dbReference>
<dbReference type="Gene3D" id="3.90.550.10">
    <property type="entry name" value="Spore Coat Polysaccharide Biosynthesis Protein SpsA, Chain A"/>
    <property type="match status" value="1"/>
</dbReference>
<evidence type="ECO:0000313" key="2">
    <source>
        <dbReference type="Proteomes" id="UP001325140"/>
    </source>
</evidence>
<keyword evidence="2" id="KW-1185">Reference proteome</keyword>
<proteinExistence type="predicted"/>
<dbReference type="RefSeq" id="WP_323721965.1">
    <property type="nucleotide sequence ID" value="NZ_CP110343.1"/>
</dbReference>